<organism evidence="1 2">
    <name type="scientific">Stieleria neptunia</name>
    <dbReference type="NCBI Taxonomy" id="2527979"/>
    <lineage>
        <taxon>Bacteria</taxon>
        <taxon>Pseudomonadati</taxon>
        <taxon>Planctomycetota</taxon>
        <taxon>Planctomycetia</taxon>
        <taxon>Pirellulales</taxon>
        <taxon>Pirellulaceae</taxon>
        <taxon>Stieleria</taxon>
    </lineage>
</organism>
<accession>A0A518HWK8</accession>
<dbReference type="SUPFAM" id="SSF48452">
    <property type="entry name" value="TPR-like"/>
    <property type="match status" value="1"/>
</dbReference>
<dbReference type="Proteomes" id="UP000319004">
    <property type="component" value="Chromosome"/>
</dbReference>
<keyword evidence="2" id="KW-1185">Reference proteome</keyword>
<proteinExistence type="predicted"/>
<name>A0A518HWK8_9BACT</name>
<sequence length="134" mass="15375">MSERDESAETLRRMVRMLQQQNYVGVVEFDQSTFSDASEFTKRQLFGLRALAYDKLGSRKRCIEEYTKLLATNGVSDFESHTTMVEIAEQYLQCDEPNSAKLWLTKSIEIASHDTTLDTSRAIHLMQIADGRET</sequence>
<evidence type="ECO:0000313" key="1">
    <source>
        <dbReference type="EMBL" id="QDV45223.1"/>
    </source>
</evidence>
<gene>
    <name evidence="1" type="ORF">Enr13x_50980</name>
</gene>
<dbReference type="AlphaFoldDB" id="A0A518HWK8"/>
<dbReference type="InterPro" id="IPR011990">
    <property type="entry name" value="TPR-like_helical_dom_sf"/>
</dbReference>
<dbReference type="KEGG" id="snep:Enr13x_50980"/>
<evidence type="ECO:0000313" key="2">
    <source>
        <dbReference type="Proteomes" id="UP000319004"/>
    </source>
</evidence>
<protein>
    <recommendedName>
        <fullName evidence="3">Tetratricopeptide repeat protein</fullName>
    </recommendedName>
</protein>
<dbReference type="RefSeq" id="WP_145389423.1">
    <property type="nucleotide sequence ID" value="NZ_CP037423.1"/>
</dbReference>
<reference evidence="1 2" key="1">
    <citation type="submission" date="2019-03" db="EMBL/GenBank/DDBJ databases">
        <title>Deep-cultivation of Planctomycetes and their phenomic and genomic characterization uncovers novel biology.</title>
        <authorList>
            <person name="Wiegand S."/>
            <person name="Jogler M."/>
            <person name="Boedeker C."/>
            <person name="Pinto D."/>
            <person name="Vollmers J."/>
            <person name="Rivas-Marin E."/>
            <person name="Kohn T."/>
            <person name="Peeters S.H."/>
            <person name="Heuer A."/>
            <person name="Rast P."/>
            <person name="Oberbeckmann S."/>
            <person name="Bunk B."/>
            <person name="Jeske O."/>
            <person name="Meyerdierks A."/>
            <person name="Storesund J.E."/>
            <person name="Kallscheuer N."/>
            <person name="Luecker S."/>
            <person name="Lage O.M."/>
            <person name="Pohl T."/>
            <person name="Merkel B.J."/>
            <person name="Hornburger P."/>
            <person name="Mueller R.-W."/>
            <person name="Bruemmer F."/>
            <person name="Labrenz M."/>
            <person name="Spormann A.M."/>
            <person name="Op den Camp H."/>
            <person name="Overmann J."/>
            <person name="Amann R."/>
            <person name="Jetten M.S.M."/>
            <person name="Mascher T."/>
            <person name="Medema M.H."/>
            <person name="Devos D.P."/>
            <person name="Kaster A.-K."/>
            <person name="Ovreas L."/>
            <person name="Rohde M."/>
            <person name="Galperin M.Y."/>
            <person name="Jogler C."/>
        </authorList>
    </citation>
    <scope>NUCLEOTIDE SEQUENCE [LARGE SCALE GENOMIC DNA]</scope>
    <source>
        <strain evidence="1 2">Enr13</strain>
    </source>
</reference>
<dbReference type="EMBL" id="CP037423">
    <property type="protein sequence ID" value="QDV45223.1"/>
    <property type="molecule type" value="Genomic_DNA"/>
</dbReference>
<evidence type="ECO:0008006" key="3">
    <source>
        <dbReference type="Google" id="ProtNLM"/>
    </source>
</evidence>